<dbReference type="Proteomes" id="UP000191008">
    <property type="component" value="Unassembled WGS sequence"/>
</dbReference>
<proteinExistence type="predicted"/>
<sequence length="492" mass="54965">MKPLFQFLLKGIGSFVFLGKNGPILKAVSNGIEVRLPDNSGLTNLKTASPVERDDAVNLEWVKKEVLTNWNTPVQNLEELRKIPHNDRKDKQIRHVEDELTFYQFDRDSLAVVPDGIDILRTILPNDLNPSQPGRWLKTTARTNLHCELIGLSFNDHPQYQLKNEKNISGGYPGLNQDGELEIFSDQGRFKNVLKSISSQIRNYILPDSSGTIALDETFEGATLESNGKKGLVPIPLITDREKFLSGDGSWKTNFGSLKNSNIITTHYTASKYERVLCDVSGGSFNVILPMNPADAIVIGILDVSNQAGTHPITLNRNTKKIENLEEDWQLDLDGGSYELVFSKEKESWYFLNIPSTQNLSSTNGIVSDFPQFTESSIAPSANSVRLYLESNLLNVYQMISQIGTIVFGVGFLNSGTQIQVSYFETLTDHLGNCNLSTGLVNKIISVFGTTTDNQGKWYSPITFYYDNNGNISFSFGSSYPNRTVRIRVEHK</sequence>
<dbReference type="EMBL" id="MVIT01000061">
    <property type="protein sequence ID" value="OOV43054.1"/>
    <property type="molecule type" value="Genomic_DNA"/>
</dbReference>
<evidence type="ECO:0000313" key="2">
    <source>
        <dbReference type="Proteomes" id="UP000191008"/>
    </source>
</evidence>
<name>A0A1T1DQA1_9LEPT</name>
<dbReference type="AlphaFoldDB" id="A0A1T1DQA1"/>
<accession>A0A1T1DQA1</accession>
<protein>
    <submittedName>
        <fullName evidence="1">Uncharacterized protein</fullName>
    </submittedName>
</protein>
<comment type="caution">
    <text evidence="1">The sequence shown here is derived from an EMBL/GenBank/DDBJ whole genome shotgun (WGS) entry which is preliminary data.</text>
</comment>
<reference evidence="1 2" key="1">
    <citation type="submission" date="2017-02" db="EMBL/GenBank/DDBJ databases">
        <title>Comparative genomic analysis of Brazilian Leptospira kirschneri strains of different serogroups.</title>
        <authorList>
            <person name="Moreno L.Z."/>
            <person name="Miraglia F."/>
            <person name="Kremer F.S."/>
            <person name="Eslabao M.R."/>
            <person name="Lilenbaum W."/>
            <person name="Dellagostin O.A."/>
            <person name="Moreno A.M."/>
        </authorList>
    </citation>
    <scope>NUCLEOTIDE SEQUENCE [LARGE SCALE GENOMIC DNA]</scope>
    <source>
        <strain evidence="1 2">M110/06</strain>
    </source>
</reference>
<organism evidence="1 2">
    <name type="scientific">Leptospira kirschneri serovar Pomona</name>
    <dbReference type="NCBI Taxonomy" id="561005"/>
    <lineage>
        <taxon>Bacteria</taxon>
        <taxon>Pseudomonadati</taxon>
        <taxon>Spirochaetota</taxon>
        <taxon>Spirochaetia</taxon>
        <taxon>Leptospirales</taxon>
        <taxon>Leptospiraceae</taxon>
        <taxon>Leptospira</taxon>
    </lineage>
</organism>
<gene>
    <name evidence="1" type="ORF">B1J93_08745</name>
</gene>
<evidence type="ECO:0000313" key="1">
    <source>
        <dbReference type="EMBL" id="OOV43054.1"/>
    </source>
</evidence>
<dbReference type="RefSeq" id="WP_082292976.1">
    <property type="nucleotide sequence ID" value="NZ_MVIT01000061.1"/>
</dbReference>